<gene>
    <name evidence="1" type="ordered locus">Oweho_0481</name>
</gene>
<dbReference type="InterPro" id="IPR058512">
    <property type="entry name" value="DUF8199"/>
</dbReference>
<proteinExistence type="predicted"/>
<dbReference type="HOGENOM" id="CLU_151284_0_0_10"/>
<dbReference type="KEGG" id="oho:Oweho_0481"/>
<dbReference type="NCBIfam" id="NF047658">
    <property type="entry name" value="HYC_CC_PP"/>
    <property type="match status" value="1"/>
</dbReference>
<dbReference type="EMBL" id="CP003156">
    <property type="protein sequence ID" value="AEV31499.1"/>
    <property type="molecule type" value="Genomic_DNA"/>
</dbReference>
<reference evidence="1 2" key="1">
    <citation type="journal article" date="2012" name="Stand. Genomic Sci.">
        <title>Genome sequence of the orange-pigmented seawater bacterium Owenweeksia hongkongensis type strain (UST20020801(T)).</title>
        <authorList>
            <person name="Riedel T."/>
            <person name="Held B."/>
            <person name="Nolan M."/>
            <person name="Lucas S."/>
            <person name="Lapidus A."/>
            <person name="Tice H."/>
            <person name="Del Rio T.G."/>
            <person name="Cheng J.F."/>
            <person name="Han C."/>
            <person name="Tapia R."/>
            <person name="Goodwin L.A."/>
            <person name="Pitluck S."/>
            <person name="Liolios K."/>
            <person name="Mavromatis K."/>
            <person name="Pagani I."/>
            <person name="Ivanova N."/>
            <person name="Mikhailova N."/>
            <person name="Pati A."/>
            <person name="Chen A."/>
            <person name="Palaniappan K."/>
            <person name="Rohde M."/>
            <person name="Tindall B.J."/>
            <person name="Detter J.C."/>
            <person name="Goker M."/>
            <person name="Woyke T."/>
            <person name="Bristow J."/>
            <person name="Eisen J.A."/>
            <person name="Markowitz V."/>
            <person name="Hugenholtz P."/>
            <person name="Klenk H.P."/>
            <person name="Kyrpides N.C."/>
        </authorList>
    </citation>
    <scope>NUCLEOTIDE SEQUENCE</scope>
    <source>
        <strain evidence="2">DSM 17368 / JCM 12287 / NRRL B-23963</strain>
    </source>
</reference>
<dbReference type="OrthoDB" id="1493875at2"/>
<dbReference type="Proteomes" id="UP000005631">
    <property type="component" value="Chromosome"/>
</dbReference>
<evidence type="ECO:0000313" key="2">
    <source>
        <dbReference type="Proteomes" id="UP000005631"/>
    </source>
</evidence>
<dbReference type="AlphaFoldDB" id="G8QZQ5"/>
<accession>G8QZQ5</accession>
<dbReference type="RefSeq" id="WP_014200860.1">
    <property type="nucleotide sequence ID" value="NC_016599.1"/>
</dbReference>
<dbReference type="STRING" id="926562.Oweho_0481"/>
<evidence type="ECO:0000313" key="1">
    <source>
        <dbReference type="EMBL" id="AEV31499.1"/>
    </source>
</evidence>
<dbReference type="InterPro" id="IPR058060">
    <property type="entry name" value="HYC_CC_PP"/>
</dbReference>
<organism evidence="1 2">
    <name type="scientific">Owenweeksia hongkongensis (strain DSM 17368 / CIP 108786 / JCM 12287 / NRRL B-23963 / UST20020801)</name>
    <dbReference type="NCBI Taxonomy" id="926562"/>
    <lineage>
        <taxon>Bacteria</taxon>
        <taxon>Pseudomonadati</taxon>
        <taxon>Bacteroidota</taxon>
        <taxon>Flavobacteriia</taxon>
        <taxon>Flavobacteriales</taxon>
        <taxon>Owenweeksiaceae</taxon>
        <taxon>Owenweeksia</taxon>
    </lineage>
</organism>
<name>G8QZQ5_OWEHD</name>
<dbReference type="Pfam" id="PF26622">
    <property type="entry name" value="DUF8199"/>
    <property type="match status" value="1"/>
</dbReference>
<keyword evidence="2" id="KW-1185">Reference proteome</keyword>
<sequence length="142" mass="15920">MRFILSIAVIFNLLFSTMNFHFGVHFCGGELKSMALFGKAQPCAHAAHDGEDVPACHSSKSEESDSKGCCDDREYLMEALDITTTVDQYWNGFNTQLQIIVPPLVELGSWAQVEPKVDPAYLNYKPPLIRRNIPVLIQSFLI</sequence>
<protein>
    <submittedName>
        <fullName evidence="1">Uncharacterized protein</fullName>
    </submittedName>
</protein>